<keyword evidence="3" id="KW-1185">Reference proteome</keyword>
<dbReference type="EMBL" id="AAYA01000001">
    <property type="protein sequence ID" value="EBA10441.1"/>
    <property type="molecule type" value="Genomic_DNA"/>
</dbReference>
<feature type="compositionally biased region" description="Polar residues" evidence="1">
    <location>
        <begin position="1"/>
        <end position="12"/>
    </location>
</feature>
<proteinExistence type="predicted"/>
<evidence type="ECO:0008006" key="4">
    <source>
        <dbReference type="Google" id="ProtNLM"/>
    </source>
</evidence>
<evidence type="ECO:0000313" key="3">
    <source>
        <dbReference type="Proteomes" id="UP000005713"/>
    </source>
</evidence>
<accession>A3JY55</accession>
<comment type="caution">
    <text evidence="2">The sequence shown here is derived from an EMBL/GenBank/DDBJ whole genome shotgun (WGS) entry which is preliminary data.</text>
</comment>
<evidence type="ECO:0000256" key="1">
    <source>
        <dbReference type="SAM" id="MobiDB-lite"/>
    </source>
</evidence>
<dbReference type="OrthoDB" id="7877130at2"/>
<dbReference type="RefSeq" id="WP_005855298.1">
    <property type="nucleotide sequence ID" value="NZ_AAYA01000001.1"/>
</dbReference>
<dbReference type="InterPro" id="IPR029058">
    <property type="entry name" value="AB_hydrolase_fold"/>
</dbReference>
<dbReference type="eggNOG" id="COG1073">
    <property type="taxonomic scope" value="Bacteria"/>
</dbReference>
<dbReference type="ESTHER" id="9rhob-a3jy55">
    <property type="family name" value="6_AlphaBeta_hydrolase"/>
</dbReference>
<dbReference type="SUPFAM" id="SSF53474">
    <property type="entry name" value="alpha/beta-Hydrolases"/>
    <property type="match status" value="1"/>
</dbReference>
<gene>
    <name evidence="2" type="ORF">SSE37_20587</name>
</gene>
<protein>
    <recommendedName>
        <fullName evidence="4">AB hydrolase-1 domain-containing protein</fullName>
    </recommendedName>
</protein>
<dbReference type="AlphaFoldDB" id="A3JY55"/>
<evidence type="ECO:0000313" key="2">
    <source>
        <dbReference type="EMBL" id="EBA10441.1"/>
    </source>
</evidence>
<feature type="region of interest" description="Disordered" evidence="1">
    <location>
        <begin position="1"/>
        <end position="23"/>
    </location>
</feature>
<organism evidence="2 3">
    <name type="scientific">Sagittula stellata (strain ATCC 700073 / DSM 11524 / E-37)</name>
    <dbReference type="NCBI Taxonomy" id="388399"/>
    <lineage>
        <taxon>Bacteria</taxon>
        <taxon>Pseudomonadati</taxon>
        <taxon>Pseudomonadota</taxon>
        <taxon>Alphaproteobacteria</taxon>
        <taxon>Rhodobacterales</taxon>
        <taxon>Roseobacteraceae</taxon>
        <taxon>Sagittula</taxon>
    </lineage>
</organism>
<dbReference type="Proteomes" id="UP000005713">
    <property type="component" value="Unassembled WGS sequence"/>
</dbReference>
<dbReference type="Gene3D" id="3.40.50.1820">
    <property type="entry name" value="alpha/beta hydrolase"/>
    <property type="match status" value="1"/>
</dbReference>
<name>A3JY55_SAGS3</name>
<reference evidence="2 3" key="1">
    <citation type="submission" date="2006-06" db="EMBL/GenBank/DDBJ databases">
        <authorList>
            <person name="Moran M.A."/>
            <person name="Ferriera S."/>
            <person name="Johnson J."/>
            <person name="Kravitz S."/>
            <person name="Beeson K."/>
            <person name="Sutton G."/>
            <person name="Rogers Y.-H."/>
            <person name="Friedman R."/>
            <person name="Frazier M."/>
            <person name="Venter J.C."/>
        </authorList>
    </citation>
    <scope>NUCLEOTIDE SEQUENCE [LARGE SCALE GENOMIC DNA]</scope>
    <source>
        <strain evidence="2 3">E-37</strain>
    </source>
</reference>
<sequence>MNDATELSSAALAQQEAEFDPAPPDTLKARLKRLALVTAAAIAPVRTANVLAERYLSSSHGFIDELAEKGRHRFEILPVGDDMAIMRHSHHPGARRVLVVPGHDGHYRQFTRLLRALDKTGLSVDVTVLPGHMHKAQTVCSMRDITEAIHRSWEAHGPYDGMVAHCVSSNAALFALDGGLHCDRVVLVSTPLDLVRLVRNGGEQYGLSGRCLDLFVDRVSELGAPFHLSLPWHPIAAERTEHLLAVHARDDWAAPVCDVQKLESLTPTATVAVFPHGGHNSILSVKTAVSRIADFLKA</sequence>